<protein>
    <submittedName>
        <fullName evidence="1">Uncharacterized protein</fullName>
    </submittedName>
</protein>
<proteinExistence type="predicted"/>
<comment type="caution">
    <text evidence="1">The sequence shown here is derived from an EMBL/GenBank/DDBJ whole genome shotgun (WGS) entry which is preliminary data.</text>
</comment>
<evidence type="ECO:0000313" key="1">
    <source>
        <dbReference type="EMBL" id="KAK3081711.1"/>
    </source>
</evidence>
<accession>A0ACC3DYE1</accession>
<name>A0ACC3DYE1_9PEZI</name>
<sequence length="189" mass="21610">MNNTMARYSDLHVHWIESQEALAESHLRASNLQLEYHKLQSKRLSFISVEPKCETVMRKLYESMRYNVSLAEAIEMLQASETKSTEELARLQEKVEKLQDALQHQSTLGIKAQGDLKVSEETKKQLNNVLECLFRQASTGIKRKQGKLTDEYAPRVIVIEADESVADGSVGKDQPVLKRVVEYRGRFLS</sequence>
<dbReference type="Proteomes" id="UP001186974">
    <property type="component" value="Unassembled WGS sequence"/>
</dbReference>
<reference evidence="1" key="1">
    <citation type="submission" date="2024-09" db="EMBL/GenBank/DDBJ databases">
        <title>Black Yeasts Isolated from many extreme environments.</title>
        <authorList>
            <person name="Coleine C."/>
            <person name="Stajich J.E."/>
            <person name="Selbmann L."/>
        </authorList>
    </citation>
    <scope>NUCLEOTIDE SEQUENCE</scope>
    <source>
        <strain evidence="1">CCFEE 5737</strain>
    </source>
</reference>
<gene>
    <name evidence="1" type="ORF">LTS18_003562</name>
</gene>
<evidence type="ECO:0000313" key="2">
    <source>
        <dbReference type="Proteomes" id="UP001186974"/>
    </source>
</evidence>
<keyword evidence="2" id="KW-1185">Reference proteome</keyword>
<organism evidence="1 2">
    <name type="scientific">Coniosporium uncinatum</name>
    <dbReference type="NCBI Taxonomy" id="93489"/>
    <lineage>
        <taxon>Eukaryota</taxon>
        <taxon>Fungi</taxon>
        <taxon>Dikarya</taxon>
        <taxon>Ascomycota</taxon>
        <taxon>Pezizomycotina</taxon>
        <taxon>Dothideomycetes</taxon>
        <taxon>Dothideomycetes incertae sedis</taxon>
        <taxon>Coniosporium</taxon>
    </lineage>
</organism>
<dbReference type="EMBL" id="JAWDJW010000084">
    <property type="protein sequence ID" value="KAK3081711.1"/>
    <property type="molecule type" value="Genomic_DNA"/>
</dbReference>